<gene>
    <name evidence="3" type="ORF">DL546_003237</name>
</gene>
<feature type="domain" description="DNA/RNA-binding protein Alba-like" evidence="2">
    <location>
        <begin position="68"/>
        <end position="138"/>
    </location>
</feature>
<dbReference type="Pfam" id="PF01918">
    <property type="entry name" value="Alba"/>
    <property type="match status" value="1"/>
</dbReference>
<evidence type="ECO:0000313" key="3">
    <source>
        <dbReference type="EMBL" id="RKU49383.1"/>
    </source>
</evidence>
<name>A0A420YNA2_9PEZI</name>
<comment type="caution">
    <text evidence="3">The sequence shown here is derived from an EMBL/GenBank/DDBJ whole genome shotgun (WGS) entry which is preliminary data.</text>
</comment>
<feature type="compositionally biased region" description="Acidic residues" evidence="1">
    <location>
        <begin position="174"/>
        <end position="190"/>
    </location>
</feature>
<feature type="compositionally biased region" description="Basic and acidic residues" evidence="1">
    <location>
        <begin position="26"/>
        <end position="39"/>
    </location>
</feature>
<dbReference type="InterPro" id="IPR002775">
    <property type="entry name" value="DNA/RNA-bd_Alba-like"/>
</dbReference>
<evidence type="ECO:0000256" key="1">
    <source>
        <dbReference type="SAM" id="MobiDB-lite"/>
    </source>
</evidence>
<proteinExistence type="predicted"/>
<evidence type="ECO:0000313" key="4">
    <source>
        <dbReference type="Proteomes" id="UP000275385"/>
    </source>
</evidence>
<keyword evidence="4" id="KW-1185">Reference proteome</keyword>
<dbReference type="AlphaFoldDB" id="A0A420YNA2"/>
<sequence>MALQSASASKMSTSKRKHPGGPESDPTAKRARNDDDVRSTDAASVSHEPLQSLFSDLSPKYDIKSLSVISSSSITKRVDSALQHLGRFDLYDSSVLPGIVLLYARSNSANKLITIAETVRRRIHEGGHKWYQYNRLYEMEWTAKQRHAPSTKPSTGNKKPVVTLIEDTIMSTDGNDDENDEEEEDDDDFETMQPRTVFERAVHGEEKVRQTACMSIFLSRIPVPELRTMENFAVQTNEEHINLAWKKKAGLAG</sequence>
<feature type="region of interest" description="Disordered" evidence="1">
    <location>
        <begin position="1"/>
        <end position="44"/>
    </location>
</feature>
<dbReference type="Proteomes" id="UP000275385">
    <property type="component" value="Unassembled WGS sequence"/>
</dbReference>
<dbReference type="EMBL" id="QVQW01000001">
    <property type="protein sequence ID" value="RKU49383.1"/>
    <property type="molecule type" value="Genomic_DNA"/>
</dbReference>
<accession>A0A420YNA2</accession>
<dbReference type="OrthoDB" id="424402at2759"/>
<organism evidence="3 4">
    <name type="scientific">Coniochaeta pulveracea</name>
    <dbReference type="NCBI Taxonomy" id="177199"/>
    <lineage>
        <taxon>Eukaryota</taxon>
        <taxon>Fungi</taxon>
        <taxon>Dikarya</taxon>
        <taxon>Ascomycota</taxon>
        <taxon>Pezizomycotina</taxon>
        <taxon>Sordariomycetes</taxon>
        <taxon>Sordariomycetidae</taxon>
        <taxon>Coniochaetales</taxon>
        <taxon>Coniochaetaceae</taxon>
        <taxon>Coniochaeta</taxon>
    </lineage>
</organism>
<evidence type="ECO:0000259" key="2">
    <source>
        <dbReference type="Pfam" id="PF01918"/>
    </source>
</evidence>
<reference evidence="3 4" key="1">
    <citation type="submission" date="2018-08" db="EMBL/GenBank/DDBJ databases">
        <title>Draft genome of the lignicolous fungus Coniochaeta pulveracea.</title>
        <authorList>
            <person name="Borstlap C.J."/>
            <person name="De Witt R.N."/>
            <person name="Botha A."/>
            <person name="Volschenk H."/>
        </authorList>
    </citation>
    <scope>NUCLEOTIDE SEQUENCE [LARGE SCALE GENOMIC DNA]</scope>
    <source>
        <strain evidence="3 4">CAB683</strain>
    </source>
</reference>
<feature type="compositionally biased region" description="Polar residues" evidence="1">
    <location>
        <begin position="1"/>
        <end position="12"/>
    </location>
</feature>
<feature type="region of interest" description="Disordered" evidence="1">
    <location>
        <begin position="169"/>
        <end position="193"/>
    </location>
</feature>
<dbReference type="GO" id="GO:0003676">
    <property type="term" value="F:nucleic acid binding"/>
    <property type="evidence" value="ECO:0007669"/>
    <property type="project" value="InterPro"/>
</dbReference>
<protein>
    <recommendedName>
        <fullName evidence="2">DNA/RNA-binding protein Alba-like domain-containing protein</fullName>
    </recommendedName>
</protein>